<keyword evidence="3 6" id="KW-0456">Lyase</keyword>
<dbReference type="PANTHER" id="PTHR10067">
    <property type="entry name" value="PHOSPHATIDYLSERINE DECARBOXYLASE"/>
    <property type="match status" value="1"/>
</dbReference>
<evidence type="ECO:0000313" key="7">
    <source>
        <dbReference type="EMBL" id="CAJ0887323.1"/>
    </source>
</evidence>
<dbReference type="GO" id="GO:0004609">
    <property type="term" value="F:phosphatidylserine decarboxylase activity"/>
    <property type="evidence" value="ECO:0007669"/>
    <property type="project" value="UniProtKB-EC"/>
</dbReference>
<dbReference type="EMBL" id="CAUDKV010000018">
    <property type="protein sequence ID" value="CAJ0887323.1"/>
    <property type="molecule type" value="Genomic_DNA"/>
</dbReference>
<evidence type="ECO:0000256" key="1">
    <source>
        <dbReference type="ARBA" id="ARBA00022793"/>
    </source>
</evidence>
<keyword evidence="1" id="KW-0210">Decarboxylase</keyword>
<keyword evidence="2" id="KW-0865">Zymogen</keyword>
<evidence type="ECO:0000259" key="5">
    <source>
        <dbReference type="Pfam" id="PF12588"/>
    </source>
</evidence>
<sequence>MNATSNGPQDRRRRLGDWLPEGEDKLAAFRRELVEQALSRRTTTPTVSAVRALASLIDREPALRMHMARAIDEARDRGYVLGYRDTTELLLAIDHVVTTAPRFNESSMVVCPINALLDWPICMPSGYALFRDRRMNDALKAVLNGWSAFLSGPHSRAYLNTHAPDGWFCPEATRRIGMDQFLCDPTQPYWGFASWNDFFTRRFRAGMRPVAGEDDPKLVVSACEAAPYNITRNARYEDAFWIKAQPYSLRDIFGPGKANLAETFAGGSVYQAFLSAYNYHRWHAPVGGTIVDTYHVEGTYYSCVESEGADPEGLNDSQGYSAAVAARAVITIACDDPGMGTVACVFIGMGEVSSCMIDVTPGQRVRKGEELGFFQYGGSTYCLFFEPDVIESFLVEPPPAGSGEPVKVNAALAHAR</sequence>
<evidence type="ECO:0000313" key="8">
    <source>
        <dbReference type="Proteomes" id="UP001190002"/>
    </source>
</evidence>
<organism evidence="6 8">
    <name type="scientific">Ralstonia mannitolilytica</name>
    <dbReference type="NCBI Taxonomy" id="105219"/>
    <lineage>
        <taxon>Bacteria</taxon>
        <taxon>Pseudomonadati</taxon>
        <taxon>Pseudomonadota</taxon>
        <taxon>Betaproteobacteria</taxon>
        <taxon>Burkholderiales</taxon>
        <taxon>Burkholderiaceae</taxon>
        <taxon>Ralstonia</taxon>
    </lineage>
</organism>
<evidence type="ECO:0000256" key="2">
    <source>
        <dbReference type="ARBA" id="ARBA00023145"/>
    </source>
</evidence>
<dbReference type="Pfam" id="PF12588">
    <property type="entry name" value="PSDC"/>
    <property type="match status" value="1"/>
</dbReference>
<name>A0AAD2ER71_9RALS</name>
<protein>
    <submittedName>
        <fullName evidence="6">Phosphatidylserine decarboxylase proenzyme 2</fullName>
        <ecNumber evidence="6">4.1.1.65</ecNumber>
    </submittedName>
</protein>
<reference evidence="6 9" key="1">
    <citation type="submission" date="2023-07" db="EMBL/GenBank/DDBJ databases">
        <authorList>
            <person name="Peeters C."/>
        </authorList>
    </citation>
    <scope>NUCLEOTIDE SEQUENCE</scope>
    <source>
        <strain evidence="7 9">R-77569</strain>
        <strain evidence="6">R-77591</strain>
    </source>
</reference>
<keyword evidence="4" id="KW-0670">Pyruvate</keyword>
<comment type="caution">
    <text evidence="6">The sequence shown here is derived from an EMBL/GenBank/DDBJ whole genome shotgun (WGS) entry which is preliminary data.</text>
</comment>
<dbReference type="InterPro" id="IPR022237">
    <property type="entry name" value="PsiD-like"/>
</dbReference>
<accession>A0AAD2ER71</accession>
<evidence type="ECO:0000313" key="6">
    <source>
        <dbReference type="EMBL" id="CAJ0696354.1"/>
    </source>
</evidence>
<dbReference type="PANTHER" id="PTHR10067:SF9">
    <property type="entry name" value="PHOSPHATIDYLSERINE DECARBOXYLASE FAMILY PROTEIN (AFU_ORTHOLOGUE AFUA_7G01730)"/>
    <property type="match status" value="1"/>
</dbReference>
<dbReference type="RefSeq" id="WP_104565118.1">
    <property type="nucleotide sequence ID" value="NZ_CATVXE010000028.1"/>
</dbReference>
<dbReference type="InterPro" id="IPR003817">
    <property type="entry name" value="PS_Dcarbxylase"/>
</dbReference>
<evidence type="ECO:0000256" key="3">
    <source>
        <dbReference type="ARBA" id="ARBA00023239"/>
    </source>
</evidence>
<dbReference type="EC" id="4.1.1.65" evidence="6"/>
<evidence type="ECO:0000256" key="4">
    <source>
        <dbReference type="ARBA" id="ARBA00023317"/>
    </source>
</evidence>
<gene>
    <name evidence="6" type="primary">PSD2</name>
    <name evidence="7" type="ORF">R77569_03795</name>
    <name evidence="6" type="ORF">R77591_04575</name>
</gene>
<dbReference type="Proteomes" id="UP001190002">
    <property type="component" value="Unassembled WGS sequence"/>
</dbReference>
<dbReference type="GO" id="GO:0006646">
    <property type="term" value="P:phosphatidylethanolamine biosynthetic process"/>
    <property type="evidence" value="ECO:0007669"/>
    <property type="project" value="TreeGrafter"/>
</dbReference>
<keyword evidence="9" id="KW-1185">Reference proteome</keyword>
<feature type="domain" description="L-tryptophan decarboxylase PsiD-like" evidence="5">
    <location>
        <begin position="49"/>
        <end position="174"/>
    </location>
</feature>
<dbReference type="Pfam" id="PF02666">
    <property type="entry name" value="PS_Dcarbxylase"/>
    <property type="match status" value="1"/>
</dbReference>
<evidence type="ECO:0000313" key="9">
    <source>
        <dbReference type="Proteomes" id="UP001190452"/>
    </source>
</evidence>
<dbReference type="Proteomes" id="UP001190452">
    <property type="component" value="Unassembled WGS sequence"/>
</dbReference>
<proteinExistence type="predicted"/>
<dbReference type="AlphaFoldDB" id="A0AAD2ER71"/>
<dbReference type="EMBL" id="CATVXE010000028">
    <property type="protein sequence ID" value="CAJ0696354.1"/>
    <property type="molecule type" value="Genomic_DNA"/>
</dbReference>